<proteinExistence type="predicted"/>
<dbReference type="GO" id="GO:0006355">
    <property type="term" value="P:regulation of DNA-templated transcription"/>
    <property type="evidence" value="ECO:0007669"/>
    <property type="project" value="InterPro"/>
</dbReference>
<dbReference type="Proteomes" id="UP001264104">
    <property type="component" value="Segment"/>
</dbReference>
<protein>
    <submittedName>
        <fullName evidence="2">E1A</fullName>
    </submittedName>
</protein>
<evidence type="ECO:0000313" key="2">
    <source>
        <dbReference type="EMBL" id="UDF05976.1"/>
    </source>
</evidence>
<name>A0AAE9C1R0_9ADEN</name>
<accession>A0AAE9C1R0</accession>
<sequence>MRYLILVLNDSLNHIESAALLSEPEVDLWCYEVLSPSLAASPEVSPARPATPGSPPPLSPVFPPSPPAPLGNPETELALLQYRRELLERNLIRTAEAAARAACPCERQAQPADEWLDAVNLLFPDCWLESSEEGHDIFRSPSLSPESWIDMSSYDSDVEEMSSHFSLDCPEEPGRECSSCGFHRSQTGTPGILCSLCYMRQTYHCIYSEFFLERNLRFWLLFGDYMGGVIQCDRNLIACFSGPVSEEEA</sequence>
<feature type="compositionally biased region" description="Pro residues" evidence="1">
    <location>
        <begin position="52"/>
        <end position="70"/>
    </location>
</feature>
<evidence type="ECO:0000313" key="3">
    <source>
        <dbReference type="Proteomes" id="UP001264104"/>
    </source>
</evidence>
<evidence type="ECO:0000256" key="1">
    <source>
        <dbReference type="SAM" id="MobiDB-lite"/>
    </source>
</evidence>
<dbReference type="EMBL" id="MZ507556">
    <property type="protein sequence ID" value="UDF05976.1"/>
    <property type="molecule type" value="Genomic_DNA"/>
</dbReference>
<reference evidence="2 3" key="1">
    <citation type="submission" date="2021-07" db="EMBL/GenBank/DDBJ databases">
        <title>Novel adenovirus associated with necrotizing bronchiolitis in a captive reindeer (Rangifer tarandus).</title>
        <authorList>
            <person name="Dastjerdi A."/>
            <person name="Jeckel S."/>
            <person name="Davies H."/>
            <person name="Irving J."/>
            <person name="Lounge C."/>
            <person name="Plummer C."/>
            <person name="Vidovszky M.Z."/>
            <person name="Harrach B."/>
            <person name="Chantrey J."/>
            <person name="Williams J."/>
        </authorList>
    </citation>
    <scope>NUCLEOTIDE SEQUENCE [LARGE SCALE GENOMIC DNA]</scope>
    <source>
        <strain evidence="2 3">UK_2021</strain>
    </source>
</reference>
<organism evidence="2 3">
    <name type="scientific">reindeer adenovirus 1</name>
    <dbReference type="NCBI Taxonomy" id="2885353"/>
    <lineage>
        <taxon>Viruses</taxon>
        <taxon>Varidnaviria</taxon>
        <taxon>Bamfordvirae</taxon>
        <taxon>Preplasmiviricota</taxon>
        <taxon>Polisuviricotina</taxon>
        <taxon>Pharingeaviricetes</taxon>
        <taxon>Rowavirales</taxon>
        <taxon>Adenoviridae</taxon>
        <taxon>Mastadenovirus</taxon>
        <taxon>Mastadenovirus tarandri</taxon>
    </lineage>
</organism>
<keyword evidence="3" id="KW-1185">Reference proteome</keyword>
<dbReference type="GO" id="GO:0044003">
    <property type="term" value="P:symbiont-mediated perturbation of host process"/>
    <property type="evidence" value="ECO:0007669"/>
    <property type="project" value="InterPro"/>
</dbReference>
<feature type="region of interest" description="Disordered" evidence="1">
    <location>
        <begin position="42"/>
        <end position="73"/>
    </location>
</feature>